<dbReference type="STRING" id="1618023.UH38_04690"/>
<keyword evidence="3" id="KW-1185">Reference proteome</keyword>
<dbReference type="Proteomes" id="UP000032452">
    <property type="component" value="Unassembled WGS sequence"/>
</dbReference>
<sequence>MQIPNVISLNIPHLTAKDFVELCQANQELRLERAASGEVIIMPPTFPWTGKQNFGLIGQLWAWSDRTALGIGFDSSTGFTMPNGAVISPDVSWVSKQRWEALTPSQQQQEFSPLVPDFVVELRSSSDTIKKLRDKMQEYIANGVRLGWLIDSQNKRVEIYRPMQNVEVLDSPANLSGEDVLPEFVLDLNKVW</sequence>
<dbReference type="CDD" id="cd06260">
    <property type="entry name" value="DUF820-like"/>
    <property type="match status" value="1"/>
</dbReference>
<dbReference type="Pfam" id="PF05685">
    <property type="entry name" value="Uma2"/>
    <property type="match status" value="1"/>
</dbReference>
<gene>
    <name evidence="2" type="ORF">UH38_04690</name>
</gene>
<dbReference type="InterPro" id="IPR011335">
    <property type="entry name" value="Restrct_endonuc-II-like"/>
</dbReference>
<dbReference type="InterPro" id="IPR012296">
    <property type="entry name" value="Nuclease_put_TT1808"/>
</dbReference>
<evidence type="ECO:0000313" key="2">
    <source>
        <dbReference type="EMBL" id="KJH72850.1"/>
    </source>
</evidence>
<dbReference type="OrthoDB" id="510433at2"/>
<evidence type="ECO:0000313" key="3">
    <source>
        <dbReference type="Proteomes" id="UP000032452"/>
    </source>
</evidence>
<name>A0A0D8ZVS9_9CYAN</name>
<proteinExistence type="predicted"/>
<organism evidence="2 3">
    <name type="scientific">Aliterella atlantica CENA595</name>
    <dbReference type="NCBI Taxonomy" id="1618023"/>
    <lineage>
        <taxon>Bacteria</taxon>
        <taxon>Bacillati</taxon>
        <taxon>Cyanobacteriota</taxon>
        <taxon>Cyanophyceae</taxon>
        <taxon>Chroococcidiopsidales</taxon>
        <taxon>Aliterellaceae</taxon>
        <taxon>Aliterella</taxon>
    </lineage>
</organism>
<dbReference type="SUPFAM" id="SSF52980">
    <property type="entry name" value="Restriction endonuclease-like"/>
    <property type="match status" value="1"/>
</dbReference>
<accession>A0A0D8ZVS9</accession>
<dbReference type="PANTHER" id="PTHR34107">
    <property type="entry name" value="SLL0198 PROTEIN-RELATED"/>
    <property type="match status" value="1"/>
</dbReference>
<dbReference type="AlphaFoldDB" id="A0A0D8ZVS9"/>
<dbReference type="EMBL" id="JYON01000003">
    <property type="protein sequence ID" value="KJH72850.1"/>
    <property type="molecule type" value="Genomic_DNA"/>
</dbReference>
<evidence type="ECO:0000259" key="1">
    <source>
        <dbReference type="Pfam" id="PF05685"/>
    </source>
</evidence>
<feature type="domain" description="Putative restriction endonuclease" evidence="1">
    <location>
        <begin position="17"/>
        <end position="188"/>
    </location>
</feature>
<dbReference type="PATRIC" id="fig|1618023.3.peg.811"/>
<dbReference type="InterPro" id="IPR008538">
    <property type="entry name" value="Uma2"/>
</dbReference>
<dbReference type="PANTHER" id="PTHR34107:SF7">
    <property type="entry name" value="SLR2092 PROTEIN"/>
    <property type="match status" value="1"/>
</dbReference>
<protein>
    <recommendedName>
        <fullName evidence="1">Putative restriction endonuclease domain-containing protein</fullName>
    </recommendedName>
</protein>
<dbReference type="RefSeq" id="WP_045053465.1">
    <property type="nucleotide sequence ID" value="NZ_CAWMDP010000011.1"/>
</dbReference>
<reference evidence="2 3" key="1">
    <citation type="submission" date="2015-02" db="EMBL/GenBank/DDBJ databases">
        <title>Draft genome of a novel marine cyanobacterium (Chroococcales) isolated from South Atlantic Ocean.</title>
        <authorList>
            <person name="Rigonato J."/>
            <person name="Alvarenga D.O."/>
            <person name="Branco L.H."/>
            <person name="Varani A.M."/>
            <person name="Brandini F.P."/>
            <person name="Fiore M.F."/>
        </authorList>
    </citation>
    <scope>NUCLEOTIDE SEQUENCE [LARGE SCALE GENOMIC DNA]</scope>
    <source>
        <strain evidence="2 3">CENA595</strain>
    </source>
</reference>
<comment type="caution">
    <text evidence="2">The sequence shown here is derived from an EMBL/GenBank/DDBJ whole genome shotgun (WGS) entry which is preliminary data.</text>
</comment>
<dbReference type="Gene3D" id="3.90.1570.10">
    <property type="entry name" value="tt1808, chain A"/>
    <property type="match status" value="1"/>
</dbReference>